<evidence type="ECO:0000313" key="4">
    <source>
        <dbReference type="Proteomes" id="UP001529510"/>
    </source>
</evidence>
<dbReference type="EMBL" id="JAMKFB020000001">
    <property type="protein sequence ID" value="KAL0204088.1"/>
    <property type="molecule type" value="Genomic_DNA"/>
</dbReference>
<keyword evidence="1" id="KW-0221">Differentiation</keyword>
<dbReference type="Gene3D" id="3.30.420.610">
    <property type="entry name" value="LOTUS domain-like"/>
    <property type="match status" value="1"/>
</dbReference>
<dbReference type="InterPro" id="IPR041966">
    <property type="entry name" value="LOTUS-like"/>
</dbReference>
<proteinExistence type="predicted"/>
<organism evidence="3 4">
    <name type="scientific">Cirrhinus mrigala</name>
    <name type="common">Mrigala</name>
    <dbReference type="NCBI Taxonomy" id="683832"/>
    <lineage>
        <taxon>Eukaryota</taxon>
        <taxon>Metazoa</taxon>
        <taxon>Chordata</taxon>
        <taxon>Craniata</taxon>
        <taxon>Vertebrata</taxon>
        <taxon>Euteleostomi</taxon>
        <taxon>Actinopterygii</taxon>
        <taxon>Neopterygii</taxon>
        <taxon>Teleostei</taxon>
        <taxon>Ostariophysi</taxon>
        <taxon>Cypriniformes</taxon>
        <taxon>Cyprinidae</taxon>
        <taxon>Labeoninae</taxon>
        <taxon>Labeonini</taxon>
        <taxon>Cirrhinus</taxon>
    </lineage>
</organism>
<sequence length="69" mass="7631">MSDLELVKKMLRAVLQSSKHGVAMARLQGDYRALTGEVIPYRQFGHGSLESFLRSIPGVVRLERSSAGE</sequence>
<evidence type="ECO:0000259" key="2">
    <source>
        <dbReference type="PROSITE" id="PS51644"/>
    </source>
</evidence>
<accession>A0ABD0S0A0</accession>
<feature type="domain" description="HTH OST-type" evidence="2">
    <location>
        <begin position="3"/>
        <end position="69"/>
    </location>
</feature>
<dbReference type="Pfam" id="PF12872">
    <property type="entry name" value="OST-HTH"/>
    <property type="match status" value="1"/>
</dbReference>
<comment type="caution">
    <text evidence="3">The sequence shown here is derived from an EMBL/GenBank/DDBJ whole genome shotgun (WGS) entry which is preliminary data.</text>
</comment>
<dbReference type="GO" id="GO:0030154">
    <property type="term" value="P:cell differentiation"/>
    <property type="evidence" value="ECO:0007669"/>
    <property type="project" value="UniProtKB-KW"/>
</dbReference>
<gene>
    <name evidence="3" type="ORF">M9458_002106</name>
</gene>
<dbReference type="Proteomes" id="UP001529510">
    <property type="component" value="Unassembled WGS sequence"/>
</dbReference>
<evidence type="ECO:0000256" key="1">
    <source>
        <dbReference type="ARBA" id="ARBA00022782"/>
    </source>
</evidence>
<dbReference type="AlphaFoldDB" id="A0ABD0S0A0"/>
<reference evidence="3 4" key="1">
    <citation type="submission" date="2024-05" db="EMBL/GenBank/DDBJ databases">
        <title>Genome sequencing and assembly of Indian major carp, Cirrhinus mrigala (Hamilton, 1822).</title>
        <authorList>
            <person name="Mohindra V."/>
            <person name="Chowdhury L.M."/>
            <person name="Lal K."/>
            <person name="Jena J.K."/>
        </authorList>
    </citation>
    <scope>NUCLEOTIDE SEQUENCE [LARGE SCALE GENOMIC DNA]</scope>
    <source>
        <strain evidence="3">CM1030</strain>
        <tissue evidence="3">Blood</tissue>
    </source>
</reference>
<keyword evidence="4" id="KW-1185">Reference proteome</keyword>
<evidence type="ECO:0000313" key="3">
    <source>
        <dbReference type="EMBL" id="KAL0204088.1"/>
    </source>
</evidence>
<feature type="non-terminal residue" evidence="3">
    <location>
        <position position="69"/>
    </location>
</feature>
<dbReference type="PROSITE" id="PS51644">
    <property type="entry name" value="HTH_OST"/>
    <property type="match status" value="1"/>
</dbReference>
<dbReference type="InterPro" id="IPR025605">
    <property type="entry name" value="OST-HTH/LOTUS_dom"/>
</dbReference>
<protein>
    <recommendedName>
        <fullName evidence="2">HTH OST-type domain-containing protein</fullName>
    </recommendedName>
</protein>
<name>A0ABD0S0A0_CIRMR</name>